<dbReference type="AlphaFoldDB" id="A0A1T3NIU5"/>
<reference evidence="1 2" key="1">
    <citation type="submission" date="2017-03" db="EMBL/GenBank/DDBJ databases">
        <title>Draft genome sequence of Streptomyces scabrisporus NF3, endophyte isolated from Amphipterygium adstringens.</title>
        <authorList>
            <person name="Vazquez M."/>
            <person name="Ceapa C.D."/>
            <person name="Rodriguez Luna D."/>
            <person name="Sanchez Esquivel S."/>
        </authorList>
    </citation>
    <scope>NUCLEOTIDE SEQUENCE [LARGE SCALE GENOMIC DNA]</scope>
    <source>
        <strain evidence="1 2">NF3</strain>
    </source>
</reference>
<organism evidence="1 2">
    <name type="scientific">Embleya scabrispora</name>
    <dbReference type="NCBI Taxonomy" id="159449"/>
    <lineage>
        <taxon>Bacteria</taxon>
        <taxon>Bacillati</taxon>
        <taxon>Actinomycetota</taxon>
        <taxon>Actinomycetes</taxon>
        <taxon>Kitasatosporales</taxon>
        <taxon>Streptomycetaceae</taxon>
        <taxon>Embleya</taxon>
    </lineage>
</organism>
<dbReference type="RefSeq" id="WP_078982592.1">
    <property type="nucleotide sequence ID" value="NZ_MWQN01000005.1"/>
</dbReference>
<proteinExistence type="predicted"/>
<protein>
    <recommendedName>
        <fullName evidence="3">HEAT repeat domain-containing protein</fullName>
    </recommendedName>
</protein>
<dbReference type="EMBL" id="MWQN01000005">
    <property type="protein sequence ID" value="OPC76744.1"/>
    <property type="molecule type" value="Genomic_DNA"/>
</dbReference>
<comment type="caution">
    <text evidence="1">The sequence shown here is derived from an EMBL/GenBank/DDBJ whole genome shotgun (WGS) entry which is preliminary data.</text>
</comment>
<dbReference type="STRING" id="159449.B4N89_45510"/>
<accession>A0A1T3NIU5</accession>
<sequence length="355" mass="38337">MTSEELVFDFERVRVHGIGVYEGTGLDVRAVVAGLSRDVRDGFRLDEVPWGRFSHAYGSGEDVLIHLSRMRCADAAAARDARSSLGNSVCHQGTTGSVAPLTVPFLLRIAEDQAAHERVNALVLVAAVACRNHWGNGSRAALLRVADPDDEVTFDGSGYPQNWSVRAGRDAIAADAHIPIALLDDLDPGVREAAACVLAASSGRAWEVSAALHERFRVEGHPRLRAGLVLAIAQLAREHRHEDAAGFTRACWSDPARPPEVRVAAALGWLCLVDDSAPEDLRAVLDELVTPELGRLMAEVPWLRQVDSHSGAGLTLTLKHMFDPAPRPTFPGTWGKPGRFVGWGKPGRFADDPLV</sequence>
<gene>
    <name evidence="1" type="ORF">B4N89_45510</name>
</gene>
<evidence type="ECO:0008006" key="3">
    <source>
        <dbReference type="Google" id="ProtNLM"/>
    </source>
</evidence>
<evidence type="ECO:0000313" key="2">
    <source>
        <dbReference type="Proteomes" id="UP000190037"/>
    </source>
</evidence>
<name>A0A1T3NIU5_9ACTN</name>
<dbReference type="Proteomes" id="UP000190037">
    <property type="component" value="Unassembled WGS sequence"/>
</dbReference>
<evidence type="ECO:0000313" key="1">
    <source>
        <dbReference type="EMBL" id="OPC76744.1"/>
    </source>
</evidence>
<dbReference type="OrthoDB" id="4104970at2"/>
<keyword evidence="2" id="KW-1185">Reference proteome</keyword>